<dbReference type="Proteomes" id="UP000030748">
    <property type="component" value="Unassembled WGS sequence"/>
</dbReference>
<evidence type="ECO:0000256" key="2">
    <source>
        <dbReference type="PROSITE-ProRule" id="PRU00708"/>
    </source>
</evidence>
<proteinExistence type="predicted"/>
<name>A0A022RBS6_ERYGU</name>
<dbReference type="EMBL" id="KI630517">
    <property type="protein sequence ID" value="EYU37434.1"/>
    <property type="molecule type" value="Genomic_DNA"/>
</dbReference>
<dbReference type="InterPro" id="IPR002885">
    <property type="entry name" value="PPR_rpt"/>
</dbReference>
<reference evidence="3 4" key="1">
    <citation type="journal article" date="2013" name="Proc. Natl. Acad. Sci. U.S.A.">
        <title>Fine-scale variation in meiotic recombination in Mimulus inferred from population shotgun sequencing.</title>
        <authorList>
            <person name="Hellsten U."/>
            <person name="Wright K.M."/>
            <person name="Jenkins J."/>
            <person name="Shu S."/>
            <person name="Yuan Y."/>
            <person name="Wessler S.R."/>
            <person name="Schmutz J."/>
            <person name="Willis J.H."/>
            <person name="Rokhsar D.S."/>
        </authorList>
    </citation>
    <scope>NUCLEOTIDE SEQUENCE [LARGE SCALE GENOMIC DNA]</scope>
    <source>
        <strain evidence="4">cv. DUN x IM62</strain>
    </source>
</reference>
<evidence type="ECO:0000313" key="4">
    <source>
        <dbReference type="Proteomes" id="UP000030748"/>
    </source>
</evidence>
<dbReference type="InterPro" id="IPR011990">
    <property type="entry name" value="TPR-like_helical_dom_sf"/>
</dbReference>
<dbReference type="PANTHER" id="PTHR45613:SF9">
    <property type="entry name" value="MITOCHONDRIAL GROUP I INTRON SPLICING FACTOR CCM1"/>
    <property type="match status" value="1"/>
</dbReference>
<accession>A0A022RBS6</accession>
<feature type="repeat" description="PPR" evidence="2">
    <location>
        <begin position="123"/>
        <end position="157"/>
    </location>
</feature>
<feature type="repeat" description="PPR" evidence="2">
    <location>
        <begin position="300"/>
        <end position="334"/>
    </location>
</feature>
<evidence type="ECO:0000313" key="3">
    <source>
        <dbReference type="EMBL" id="EYU37434.1"/>
    </source>
</evidence>
<dbReference type="GO" id="GO:0005737">
    <property type="term" value="C:cytoplasm"/>
    <property type="evidence" value="ECO:0000318"/>
    <property type="project" value="GO_Central"/>
</dbReference>
<dbReference type="Pfam" id="PF13041">
    <property type="entry name" value="PPR_2"/>
    <property type="match status" value="2"/>
</dbReference>
<dbReference type="STRING" id="4155.A0A022RBS6"/>
<evidence type="ECO:0000256" key="1">
    <source>
        <dbReference type="ARBA" id="ARBA00022737"/>
    </source>
</evidence>
<dbReference type="PANTHER" id="PTHR45613">
    <property type="entry name" value="PENTATRICOPEPTIDE REPEAT-CONTAINING PROTEIN"/>
    <property type="match status" value="1"/>
</dbReference>
<dbReference type="PROSITE" id="PS51375">
    <property type="entry name" value="PPR"/>
    <property type="match status" value="4"/>
</dbReference>
<dbReference type="NCBIfam" id="TIGR00756">
    <property type="entry name" value="PPR"/>
    <property type="match status" value="2"/>
</dbReference>
<gene>
    <name evidence="3" type="ORF">MIMGU_mgv1a023557mg</name>
</gene>
<dbReference type="Pfam" id="PF01535">
    <property type="entry name" value="PPR"/>
    <property type="match status" value="2"/>
</dbReference>
<sequence length="474" mass="53437">MAAENLSSLPPVPPLRFPTYITSVDISPQARILCEILAAAPVHEVEARLGSTLIQPDPETAQQVLKLSYNNPSTAAKFFRWAGLAQKHTGYSWNLMVDLLGKNKLFEPMWDAIRSMKQEGLLSLTTFVSVFENYCIARRFDEAVMTFDVMERYGIPPDIVAVNSLLSAMCREDNQTVKALEFFDRVKAKIPPDADSFAILLEGWEKEGNVAKAKNTFGEMVIRVGWSPDYMFAYDAFLNTLVRASNADEAVKFLQVMKGKNCLPGSRFFSNALDIFVKQKDSVHAVMLWDIMVGGGLVPSLVMYNVMIGLLTADNNIENAFRLLDGMAFHGAFPDSSTYNMIFECLIKNKMVREVGKFFMEMVKNEQQPTPANLTAAIKLLFDGDDPEIAIEMWKYMSTNNISPRDEGANAVLLGFCSMGRLSDLRRFAEKMIDERIIINESTMTKVKNCFYKEGKGSREIYDQISRKWKSSYV</sequence>
<keyword evidence="1" id="KW-0677">Repeat</keyword>
<feature type="repeat" description="PPR" evidence="2">
    <location>
        <begin position="230"/>
        <end position="264"/>
    </location>
</feature>
<keyword evidence="4" id="KW-1185">Reference proteome</keyword>
<dbReference type="AlphaFoldDB" id="A0A022RBS6"/>
<dbReference type="GO" id="GO:0003729">
    <property type="term" value="F:mRNA binding"/>
    <property type="evidence" value="ECO:0000318"/>
    <property type="project" value="GO_Central"/>
</dbReference>
<dbReference type="Gene3D" id="1.25.40.10">
    <property type="entry name" value="Tetratricopeptide repeat domain"/>
    <property type="match status" value="3"/>
</dbReference>
<organism evidence="3 4">
    <name type="scientific">Erythranthe guttata</name>
    <name type="common">Yellow monkey flower</name>
    <name type="synonym">Mimulus guttatus</name>
    <dbReference type="NCBI Taxonomy" id="4155"/>
    <lineage>
        <taxon>Eukaryota</taxon>
        <taxon>Viridiplantae</taxon>
        <taxon>Streptophyta</taxon>
        <taxon>Embryophyta</taxon>
        <taxon>Tracheophyta</taxon>
        <taxon>Spermatophyta</taxon>
        <taxon>Magnoliopsida</taxon>
        <taxon>eudicotyledons</taxon>
        <taxon>Gunneridae</taxon>
        <taxon>Pentapetalae</taxon>
        <taxon>asterids</taxon>
        <taxon>lamiids</taxon>
        <taxon>Lamiales</taxon>
        <taxon>Phrymaceae</taxon>
        <taxon>Erythranthe</taxon>
    </lineage>
</organism>
<dbReference type="eggNOG" id="KOG4197">
    <property type="taxonomic scope" value="Eukaryota"/>
</dbReference>
<dbReference type="GO" id="GO:0006397">
    <property type="term" value="P:mRNA processing"/>
    <property type="evidence" value="ECO:0000318"/>
    <property type="project" value="GO_Central"/>
</dbReference>
<protein>
    <submittedName>
        <fullName evidence="3">Uncharacterized protein</fullName>
    </submittedName>
</protein>
<feature type="repeat" description="PPR" evidence="2">
    <location>
        <begin position="335"/>
        <end position="369"/>
    </location>
</feature>